<evidence type="ECO:0000313" key="3">
    <source>
        <dbReference type="Proteomes" id="UP001249394"/>
    </source>
</evidence>
<sequence>MPKKQSTAAKKARAVQRAEGGKHTVLLAEQTCGKSLDPWSDSSRGCARAPHSDLEPCSANGDFDAAGWQERVNAEWSAEEARRAALTDDERAEEARLAFEEEHDDGYTATDAWEDARAYKWED</sequence>
<feature type="region of interest" description="Disordered" evidence="1">
    <location>
        <begin position="1"/>
        <end position="22"/>
    </location>
</feature>
<name>A0ABY9UMM4_STRVL</name>
<dbReference type="Proteomes" id="UP001249394">
    <property type="component" value="Plasmid punmamed1"/>
</dbReference>
<keyword evidence="2" id="KW-0614">Plasmid</keyword>
<keyword evidence="3" id="KW-1185">Reference proteome</keyword>
<proteinExistence type="predicted"/>
<feature type="region of interest" description="Disordered" evidence="1">
    <location>
        <begin position="34"/>
        <end position="63"/>
    </location>
</feature>
<gene>
    <name evidence="2" type="ORF">RI060_43235</name>
</gene>
<geneLocation type="plasmid" evidence="2 3">
    <name>punmamed1</name>
</geneLocation>
<evidence type="ECO:0000256" key="1">
    <source>
        <dbReference type="SAM" id="MobiDB-lite"/>
    </source>
</evidence>
<reference evidence="2 3" key="1">
    <citation type="submission" date="2023-09" db="EMBL/GenBank/DDBJ databases">
        <title>The genome sequence of Streptomyces anthocyanicus.</title>
        <authorList>
            <person name="Mo P."/>
        </authorList>
    </citation>
    <scope>NUCLEOTIDE SEQUENCE [LARGE SCALE GENOMIC DNA]</scope>
    <source>
        <strain evidence="2 3">JCM 4387</strain>
        <plasmid evidence="2 3">punmamed1</plasmid>
    </source>
</reference>
<accession>A0ABY9UMM4</accession>
<protein>
    <submittedName>
        <fullName evidence="2">Uncharacterized protein</fullName>
    </submittedName>
</protein>
<dbReference type="EMBL" id="CP134214">
    <property type="protein sequence ID" value="WND24138.1"/>
    <property type="molecule type" value="Genomic_DNA"/>
</dbReference>
<organism evidence="2 3">
    <name type="scientific">Streptomyces violaceus</name>
    <name type="common">Streptomyces venezuelae</name>
    <dbReference type="NCBI Taxonomy" id="1936"/>
    <lineage>
        <taxon>Bacteria</taxon>
        <taxon>Bacillati</taxon>
        <taxon>Actinomycetota</taxon>
        <taxon>Actinomycetes</taxon>
        <taxon>Kitasatosporales</taxon>
        <taxon>Streptomycetaceae</taxon>
        <taxon>Streptomyces</taxon>
    </lineage>
</organism>
<evidence type="ECO:0000313" key="2">
    <source>
        <dbReference type="EMBL" id="WND24138.1"/>
    </source>
</evidence>